<dbReference type="AlphaFoldDB" id="A0A9Q1JPD0"/>
<dbReference type="InterPro" id="IPR044814">
    <property type="entry name" value="Terpene_cyclase_plant_C1"/>
</dbReference>
<evidence type="ECO:0000313" key="6">
    <source>
        <dbReference type="EMBL" id="KAJ8428541.1"/>
    </source>
</evidence>
<feature type="domain" description="Terpene synthase N-terminal" evidence="4">
    <location>
        <begin position="51"/>
        <end position="190"/>
    </location>
</feature>
<dbReference type="SUPFAM" id="SSF48576">
    <property type="entry name" value="Terpenoid synthases"/>
    <property type="match status" value="1"/>
</dbReference>
<evidence type="ECO:0000256" key="1">
    <source>
        <dbReference type="ARBA" id="ARBA00001946"/>
    </source>
</evidence>
<dbReference type="InterPro" id="IPR001906">
    <property type="entry name" value="Terpene_synth_N"/>
</dbReference>
<dbReference type="EMBL" id="JAKOGI010000997">
    <property type="protein sequence ID" value="KAJ8428541.1"/>
    <property type="molecule type" value="Genomic_DNA"/>
</dbReference>
<keyword evidence="3" id="KW-0456">Lyase</keyword>
<keyword evidence="7" id="KW-1185">Reference proteome</keyword>
<dbReference type="InterPro" id="IPR036965">
    <property type="entry name" value="Terpene_synth_N_sf"/>
</dbReference>
<dbReference type="InterPro" id="IPR034741">
    <property type="entry name" value="Terpene_cyclase-like_1_C"/>
</dbReference>
<dbReference type="PANTHER" id="PTHR31225">
    <property type="entry name" value="OS04G0344100 PROTEIN-RELATED"/>
    <property type="match status" value="1"/>
</dbReference>
<evidence type="ECO:0008006" key="8">
    <source>
        <dbReference type="Google" id="ProtNLM"/>
    </source>
</evidence>
<feature type="domain" description="Terpene synthase metal-binding" evidence="5">
    <location>
        <begin position="249"/>
        <end position="491"/>
    </location>
</feature>
<organism evidence="6 7">
    <name type="scientific">Carnegiea gigantea</name>
    <dbReference type="NCBI Taxonomy" id="171969"/>
    <lineage>
        <taxon>Eukaryota</taxon>
        <taxon>Viridiplantae</taxon>
        <taxon>Streptophyta</taxon>
        <taxon>Embryophyta</taxon>
        <taxon>Tracheophyta</taxon>
        <taxon>Spermatophyta</taxon>
        <taxon>Magnoliopsida</taxon>
        <taxon>eudicotyledons</taxon>
        <taxon>Gunneridae</taxon>
        <taxon>Pentapetalae</taxon>
        <taxon>Caryophyllales</taxon>
        <taxon>Cactineae</taxon>
        <taxon>Cactaceae</taxon>
        <taxon>Cactoideae</taxon>
        <taxon>Echinocereeae</taxon>
        <taxon>Carnegiea</taxon>
    </lineage>
</organism>
<dbReference type="SUPFAM" id="SSF48239">
    <property type="entry name" value="Terpenoid cyclases/Protein prenyltransferases"/>
    <property type="match status" value="1"/>
</dbReference>
<comment type="caution">
    <text evidence="6">The sequence shown here is derived from an EMBL/GenBank/DDBJ whole genome shotgun (WGS) entry which is preliminary data.</text>
</comment>
<dbReference type="Gene3D" id="1.10.600.10">
    <property type="entry name" value="Farnesyl Diphosphate Synthase"/>
    <property type="match status" value="1"/>
</dbReference>
<accession>A0A9Q1JPD0</accession>
<dbReference type="Pfam" id="PF03936">
    <property type="entry name" value="Terpene_synth_C"/>
    <property type="match status" value="1"/>
</dbReference>
<dbReference type="GO" id="GO:0000287">
    <property type="term" value="F:magnesium ion binding"/>
    <property type="evidence" value="ECO:0007669"/>
    <property type="project" value="InterPro"/>
</dbReference>
<dbReference type="SFLD" id="SFLDS00005">
    <property type="entry name" value="Isoprenoid_Synthase_Type_I"/>
    <property type="match status" value="1"/>
</dbReference>
<comment type="cofactor">
    <cofactor evidence="1">
        <name>Mg(2+)</name>
        <dbReference type="ChEBI" id="CHEBI:18420"/>
    </cofactor>
</comment>
<evidence type="ECO:0000259" key="4">
    <source>
        <dbReference type="Pfam" id="PF01397"/>
    </source>
</evidence>
<dbReference type="InterPro" id="IPR005630">
    <property type="entry name" value="Terpene_synthase_metal-bd"/>
</dbReference>
<dbReference type="FunFam" id="1.50.10.130:FF:000001">
    <property type="entry name" value="Isoprene synthase, chloroplastic"/>
    <property type="match status" value="1"/>
</dbReference>
<dbReference type="PANTHER" id="PTHR31225:SF221">
    <property type="entry name" value="(-)-GERMACRENE D SYNTHASE"/>
    <property type="match status" value="1"/>
</dbReference>
<dbReference type="InterPro" id="IPR008930">
    <property type="entry name" value="Terpenoid_cyclase/PrenylTrfase"/>
</dbReference>
<reference evidence="6" key="1">
    <citation type="submission" date="2022-04" db="EMBL/GenBank/DDBJ databases">
        <title>Carnegiea gigantea Genome sequencing and assembly v2.</title>
        <authorList>
            <person name="Copetti D."/>
            <person name="Sanderson M.J."/>
            <person name="Burquez A."/>
            <person name="Wojciechowski M.F."/>
        </authorList>
    </citation>
    <scope>NUCLEOTIDE SEQUENCE</scope>
    <source>
        <strain evidence="6">SGP5-SGP5p</strain>
        <tissue evidence="6">Aerial part</tissue>
    </source>
</reference>
<evidence type="ECO:0000313" key="7">
    <source>
        <dbReference type="Proteomes" id="UP001153076"/>
    </source>
</evidence>
<dbReference type="Gene3D" id="1.50.10.130">
    <property type="entry name" value="Terpene synthase, N-terminal domain"/>
    <property type="match status" value="1"/>
</dbReference>
<dbReference type="OrthoDB" id="1877784at2759"/>
<gene>
    <name evidence="6" type="ORF">Cgig2_003789</name>
</gene>
<evidence type="ECO:0000256" key="2">
    <source>
        <dbReference type="ARBA" id="ARBA00022723"/>
    </source>
</evidence>
<keyword evidence="2" id="KW-0479">Metal-binding</keyword>
<protein>
    <recommendedName>
        <fullName evidence="8">(+)-delta-cadinene synthase</fullName>
    </recommendedName>
</protein>
<name>A0A9Q1JPD0_9CARY</name>
<evidence type="ECO:0000259" key="5">
    <source>
        <dbReference type="Pfam" id="PF03936"/>
    </source>
</evidence>
<dbReference type="InterPro" id="IPR008949">
    <property type="entry name" value="Isoprenoid_synthase_dom_sf"/>
</dbReference>
<dbReference type="Pfam" id="PF01397">
    <property type="entry name" value="Terpene_synth"/>
    <property type="match status" value="1"/>
</dbReference>
<dbReference type="GO" id="GO:0010333">
    <property type="term" value="F:terpene synthase activity"/>
    <property type="evidence" value="ECO:0007669"/>
    <property type="project" value="InterPro"/>
</dbReference>
<proteinExistence type="predicted"/>
<dbReference type="CDD" id="cd00684">
    <property type="entry name" value="Terpene_cyclase_plant_C1"/>
    <property type="match status" value="1"/>
</dbReference>
<evidence type="ECO:0000256" key="3">
    <source>
        <dbReference type="ARBA" id="ARBA00023239"/>
    </source>
</evidence>
<dbReference type="FunFam" id="1.10.600.10:FF:000007">
    <property type="entry name" value="Isoprene synthase, chloroplastic"/>
    <property type="match status" value="1"/>
</dbReference>
<dbReference type="InterPro" id="IPR050148">
    <property type="entry name" value="Terpene_synthase-like"/>
</dbReference>
<sequence length="548" mass="63123">MSTPVAPHTPIKLLKKMSPENISGSLNSRPTANFHPCPWGDHFLNLTHHDQQASEPLEELKFIDAIQRLGVGYHFEEDIEKALERMFESYQDQCDKYDLFHVSLLFRILRQHGFNVSSDVFKKFKDENGSFMKSLVDDIPTLLSLYEASYVGVHGDDILDEAVKFTTTHLKSRMAGELMSPFAEQVAHALQQPLHRGMALLESRHYISFCEEDPSHNKALLKLSKLDFNVLQALHKKELGDLTRWWKSLHVKLAFSRDRSTEVYFLMLGTYYEPHFSNARKIFSKLFKMVSLADDTYDAYGTIEELELLTHAIQRLVNQSLYGCLDQMPEHVKWCYQALLETFKEVELELAQEGRLYGLQNVKEQMKILCQAYLQEAKWCHEKYVPTYDEYIDNGYVSCGYPFGIVASFLGMGEIATKEAFEWARQNPMPKAVKALSTTNRLMNDMESHKFEQTRTHVASSVQCHVIRHGALSEEYAHEALKDKVEEAWKDLNEAMLRPFAIAKPLLDRILDMARVSDVAYKGEDGYTIVSQAMKDREKLLLMDPIPI</sequence>
<dbReference type="GO" id="GO:0016102">
    <property type="term" value="P:diterpenoid biosynthetic process"/>
    <property type="evidence" value="ECO:0007669"/>
    <property type="project" value="InterPro"/>
</dbReference>
<dbReference type="SFLD" id="SFLDG01019">
    <property type="entry name" value="Terpene_Cyclase_Like_1_C_Termi"/>
    <property type="match status" value="1"/>
</dbReference>
<dbReference type="Proteomes" id="UP001153076">
    <property type="component" value="Unassembled WGS sequence"/>
</dbReference>